<sequence length="73" mass="8288">MRRTFEIQVPELRLPVPPTPTDASPTSPLSRLLPSILQRTTLSEREDALATGLSVPPVSPRRRHSWICRYHDS</sequence>
<comment type="caution">
    <text evidence="2">The sequence shown here is derived from an EMBL/GenBank/DDBJ whole genome shotgun (WGS) entry which is preliminary data.</text>
</comment>
<evidence type="ECO:0000313" key="2">
    <source>
        <dbReference type="EMBL" id="KAL0277906.1"/>
    </source>
</evidence>
<dbReference type="EMBL" id="JARGDH010000002">
    <property type="protein sequence ID" value="KAL0277906.1"/>
    <property type="molecule type" value="Genomic_DNA"/>
</dbReference>
<proteinExistence type="predicted"/>
<organism evidence="2">
    <name type="scientific">Menopon gallinae</name>
    <name type="common">poultry shaft louse</name>
    <dbReference type="NCBI Taxonomy" id="328185"/>
    <lineage>
        <taxon>Eukaryota</taxon>
        <taxon>Metazoa</taxon>
        <taxon>Ecdysozoa</taxon>
        <taxon>Arthropoda</taxon>
        <taxon>Hexapoda</taxon>
        <taxon>Insecta</taxon>
        <taxon>Pterygota</taxon>
        <taxon>Neoptera</taxon>
        <taxon>Paraneoptera</taxon>
        <taxon>Psocodea</taxon>
        <taxon>Troctomorpha</taxon>
        <taxon>Phthiraptera</taxon>
        <taxon>Amblycera</taxon>
        <taxon>Menoponidae</taxon>
        <taxon>Menopon</taxon>
    </lineage>
</organism>
<accession>A0AAW2I7K5</accession>
<evidence type="ECO:0000256" key="1">
    <source>
        <dbReference type="SAM" id="MobiDB-lite"/>
    </source>
</evidence>
<dbReference type="AlphaFoldDB" id="A0AAW2I7K5"/>
<gene>
    <name evidence="2" type="ORF">PYX00_005023</name>
</gene>
<name>A0AAW2I7K5_9NEOP</name>
<feature type="compositionally biased region" description="Low complexity" evidence="1">
    <location>
        <begin position="21"/>
        <end position="31"/>
    </location>
</feature>
<protein>
    <submittedName>
        <fullName evidence="2">Uncharacterized protein</fullName>
    </submittedName>
</protein>
<feature type="region of interest" description="Disordered" evidence="1">
    <location>
        <begin position="1"/>
        <end position="31"/>
    </location>
</feature>
<reference evidence="2" key="1">
    <citation type="journal article" date="2024" name="Gigascience">
        <title>Chromosome-level genome of the poultry shaft louse Menopon gallinae provides insight into the host-switching and adaptive evolution of parasitic lice.</title>
        <authorList>
            <person name="Xu Y."/>
            <person name="Ma L."/>
            <person name="Liu S."/>
            <person name="Liang Y."/>
            <person name="Liu Q."/>
            <person name="He Z."/>
            <person name="Tian L."/>
            <person name="Duan Y."/>
            <person name="Cai W."/>
            <person name="Li H."/>
            <person name="Song F."/>
        </authorList>
    </citation>
    <scope>NUCLEOTIDE SEQUENCE</scope>
    <source>
        <strain evidence="2">Cailab_2023a</strain>
    </source>
</reference>